<sequence>MFCEQDRFFALRSVHVGLQVQVAYPNSTAAGARGIIEELLHWRLVELMAIALRNNLTVTASNFHTVWMQDARLFLNPEAHFQMAVRSTPRVLVCKKDGIYDGPNEANGEDCSLGPTAEVFPESRKSATDIHALTTKGLLHLSVFPGIELGGTDDPGSWVTQMRGRRVLSWATSYGKQGNLAYDPLSTRWLWAE</sequence>
<dbReference type="AlphaFoldDB" id="A0AAE0GIY9"/>
<protein>
    <submittedName>
        <fullName evidence="1">Uncharacterized protein</fullName>
    </submittedName>
</protein>
<dbReference type="Proteomes" id="UP001190700">
    <property type="component" value="Unassembled WGS sequence"/>
</dbReference>
<evidence type="ECO:0000313" key="1">
    <source>
        <dbReference type="EMBL" id="KAK3278893.1"/>
    </source>
</evidence>
<proteinExistence type="predicted"/>
<accession>A0AAE0GIY9</accession>
<reference evidence="1 2" key="1">
    <citation type="journal article" date="2015" name="Genome Biol. Evol.">
        <title>Comparative Genomics of a Bacterivorous Green Alga Reveals Evolutionary Causalities and Consequences of Phago-Mixotrophic Mode of Nutrition.</title>
        <authorList>
            <person name="Burns J.A."/>
            <person name="Paasch A."/>
            <person name="Narechania A."/>
            <person name="Kim E."/>
        </authorList>
    </citation>
    <scope>NUCLEOTIDE SEQUENCE [LARGE SCALE GENOMIC DNA]</scope>
    <source>
        <strain evidence="1 2">PLY_AMNH</strain>
    </source>
</reference>
<gene>
    <name evidence="1" type="ORF">CYMTET_13206</name>
</gene>
<organism evidence="1 2">
    <name type="scientific">Cymbomonas tetramitiformis</name>
    <dbReference type="NCBI Taxonomy" id="36881"/>
    <lineage>
        <taxon>Eukaryota</taxon>
        <taxon>Viridiplantae</taxon>
        <taxon>Chlorophyta</taxon>
        <taxon>Pyramimonadophyceae</taxon>
        <taxon>Pyramimonadales</taxon>
        <taxon>Pyramimonadaceae</taxon>
        <taxon>Cymbomonas</taxon>
    </lineage>
</organism>
<keyword evidence="2" id="KW-1185">Reference proteome</keyword>
<name>A0AAE0GIY9_9CHLO</name>
<dbReference type="EMBL" id="LGRX02005233">
    <property type="protein sequence ID" value="KAK3278893.1"/>
    <property type="molecule type" value="Genomic_DNA"/>
</dbReference>
<evidence type="ECO:0000313" key="2">
    <source>
        <dbReference type="Proteomes" id="UP001190700"/>
    </source>
</evidence>
<comment type="caution">
    <text evidence="1">The sequence shown here is derived from an EMBL/GenBank/DDBJ whole genome shotgun (WGS) entry which is preliminary data.</text>
</comment>